<organism evidence="2 3">
    <name type="scientific">Ensete ventricosum</name>
    <name type="common">Abyssinian banana</name>
    <name type="synonym">Musa ensete</name>
    <dbReference type="NCBI Taxonomy" id="4639"/>
    <lineage>
        <taxon>Eukaryota</taxon>
        <taxon>Viridiplantae</taxon>
        <taxon>Streptophyta</taxon>
        <taxon>Embryophyta</taxon>
        <taxon>Tracheophyta</taxon>
        <taxon>Spermatophyta</taxon>
        <taxon>Magnoliopsida</taxon>
        <taxon>Liliopsida</taxon>
        <taxon>Zingiberales</taxon>
        <taxon>Musaceae</taxon>
        <taxon>Ensete</taxon>
    </lineage>
</organism>
<feature type="compositionally biased region" description="Basic and acidic residues" evidence="1">
    <location>
        <begin position="29"/>
        <end position="39"/>
    </location>
</feature>
<dbReference type="AlphaFoldDB" id="A0A426X6I4"/>
<sequence>MLKEAYGKQSHVSSKDEDWSVESTAKKAKKDDNKREHGKLPGAKAQSADNRRSLDIEGKIEDDNGIDMPNLDQPQVSKATSESTPDKGHENLVEQCDGDQLLGLDGNTVTTSARKQFGQETYQISKWFENARHNLRVSAKGSDLPGTSGAAVSDKGTDHARTSMYKGNPFMEPSRKNSESSKGNAESSAGSNEKISRKANNHKDQVGSGAGDQLKRTVDSKRQMAVARELRKMRNNSR</sequence>
<feature type="region of interest" description="Disordered" evidence="1">
    <location>
        <begin position="1"/>
        <end position="99"/>
    </location>
</feature>
<evidence type="ECO:0000256" key="1">
    <source>
        <dbReference type="SAM" id="MobiDB-lite"/>
    </source>
</evidence>
<feature type="compositionally biased region" description="Polar residues" evidence="1">
    <location>
        <begin position="72"/>
        <end position="83"/>
    </location>
</feature>
<proteinExistence type="predicted"/>
<gene>
    <name evidence="2" type="ORF">B296_00058807</name>
</gene>
<comment type="caution">
    <text evidence="2">The sequence shown here is derived from an EMBL/GenBank/DDBJ whole genome shotgun (WGS) entry which is preliminary data.</text>
</comment>
<reference evidence="2 3" key="1">
    <citation type="journal article" date="2014" name="Agronomy (Basel)">
        <title>A Draft Genome Sequence for Ensete ventricosum, the Drought-Tolerant Tree Against Hunger.</title>
        <authorList>
            <person name="Harrison J."/>
            <person name="Moore K.A."/>
            <person name="Paszkiewicz K."/>
            <person name="Jones T."/>
            <person name="Grant M."/>
            <person name="Ambacheew D."/>
            <person name="Muzemil S."/>
            <person name="Studholme D.J."/>
        </authorList>
    </citation>
    <scope>NUCLEOTIDE SEQUENCE [LARGE SCALE GENOMIC DNA]</scope>
</reference>
<evidence type="ECO:0000313" key="2">
    <source>
        <dbReference type="EMBL" id="RRT35079.1"/>
    </source>
</evidence>
<dbReference type="EMBL" id="AMZH03025621">
    <property type="protein sequence ID" value="RRT35079.1"/>
    <property type="molecule type" value="Genomic_DNA"/>
</dbReference>
<accession>A0A426X6I4</accession>
<evidence type="ECO:0000313" key="3">
    <source>
        <dbReference type="Proteomes" id="UP000287651"/>
    </source>
</evidence>
<feature type="region of interest" description="Disordered" evidence="1">
    <location>
        <begin position="138"/>
        <end position="238"/>
    </location>
</feature>
<name>A0A426X6I4_ENSVE</name>
<feature type="compositionally biased region" description="Polar residues" evidence="1">
    <location>
        <begin position="180"/>
        <end position="193"/>
    </location>
</feature>
<dbReference type="Proteomes" id="UP000287651">
    <property type="component" value="Unassembled WGS sequence"/>
</dbReference>
<protein>
    <submittedName>
        <fullName evidence="2">Uncharacterized protein</fullName>
    </submittedName>
</protein>
<feature type="compositionally biased region" description="Basic and acidic residues" evidence="1">
    <location>
        <begin position="213"/>
        <end position="232"/>
    </location>
</feature>
<feature type="compositionally biased region" description="Basic and acidic residues" evidence="1">
    <location>
        <begin position="49"/>
        <end position="62"/>
    </location>
</feature>